<dbReference type="SUPFAM" id="SSF52058">
    <property type="entry name" value="L domain-like"/>
    <property type="match status" value="1"/>
</dbReference>
<dbReference type="EMBL" id="JALLPJ020000501">
    <property type="protein sequence ID" value="KAL3790445.1"/>
    <property type="molecule type" value="Genomic_DNA"/>
</dbReference>
<dbReference type="GO" id="GO:0016020">
    <property type="term" value="C:membrane"/>
    <property type="evidence" value="ECO:0007669"/>
    <property type="project" value="UniProtKB-SubCell"/>
</dbReference>
<dbReference type="Pfam" id="PF13855">
    <property type="entry name" value="LRR_8"/>
    <property type="match status" value="1"/>
</dbReference>
<feature type="region of interest" description="Disordered" evidence="7">
    <location>
        <begin position="280"/>
        <end position="328"/>
    </location>
</feature>
<feature type="transmembrane region" description="Helical" evidence="8">
    <location>
        <begin position="567"/>
        <end position="586"/>
    </location>
</feature>
<comment type="subcellular location">
    <subcellularLocation>
        <location evidence="1">Cell envelope</location>
    </subcellularLocation>
    <subcellularLocation>
        <location evidence="2">Membrane</location>
    </subcellularLocation>
</comment>
<dbReference type="FunFam" id="3.80.10.10:FF:000129">
    <property type="entry name" value="Leucine-rich repeat receptor-like kinase"/>
    <property type="match status" value="1"/>
</dbReference>
<keyword evidence="10" id="KW-1185">Reference proteome</keyword>
<keyword evidence="5 8" id="KW-1133">Transmembrane helix</keyword>
<feature type="compositionally biased region" description="Polar residues" evidence="7">
    <location>
        <begin position="485"/>
        <end position="496"/>
    </location>
</feature>
<evidence type="ECO:0000256" key="7">
    <source>
        <dbReference type="SAM" id="MobiDB-lite"/>
    </source>
</evidence>
<dbReference type="InterPro" id="IPR032675">
    <property type="entry name" value="LRR_dom_sf"/>
</dbReference>
<evidence type="ECO:0000256" key="4">
    <source>
        <dbReference type="ARBA" id="ARBA00022737"/>
    </source>
</evidence>
<dbReference type="AlphaFoldDB" id="A0ABD3PQT7"/>
<feature type="region of interest" description="Disordered" evidence="7">
    <location>
        <begin position="469"/>
        <end position="524"/>
    </location>
</feature>
<organism evidence="9 10">
    <name type="scientific">Cyclotella atomus</name>
    <dbReference type="NCBI Taxonomy" id="382360"/>
    <lineage>
        <taxon>Eukaryota</taxon>
        <taxon>Sar</taxon>
        <taxon>Stramenopiles</taxon>
        <taxon>Ochrophyta</taxon>
        <taxon>Bacillariophyta</taxon>
        <taxon>Coscinodiscophyceae</taxon>
        <taxon>Thalassiosirophycidae</taxon>
        <taxon>Stephanodiscales</taxon>
        <taxon>Stephanodiscaceae</taxon>
        <taxon>Cyclotella</taxon>
    </lineage>
</organism>
<dbReference type="InterPro" id="IPR001611">
    <property type="entry name" value="Leu-rich_rpt"/>
</dbReference>
<dbReference type="InterPro" id="IPR051848">
    <property type="entry name" value="PGIP"/>
</dbReference>
<feature type="region of interest" description="Disordered" evidence="7">
    <location>
        <begin position="57"/>
        <end position="81"/>
    </location>
</feature>
<sequence length="857" mass="95329">MLNNIDEATKEKPMPESCPMTLEQQEAKSGEKKEKKHRRHRRHRHFVETLADGTTVKKYKKKKSLPDGSSVVKSVTKSVPPQSDSLHVIKKVRTKTKQTYLDGLSHTTTIVRELHTATDAPADHVVHTLKRHVSNLPDGSEVATSKEVKVLPGGNLSVVTIRKHTVKAETATSYTDENQSTTACDIAEKAPSKHAASVGLHVAKNSSRNDQLHNTHEAATPPESAEYSRQISHDFSLETLDDHADQAPIPCSFLPNIDGNDANNNSYLRKGLETIEGSTDAPLHDEYIPGNGNSNAKSSLNRNKSVETIDSSDQPMPLGHLQDLDDGDEKKKAAIPSRGVGAHFISPFDSMNDGAKAKLKAKEREKPPLLDIEVGRSCAIDTCEEEDEEQMMLENRTAGHHGAGHHSAGHLGGFLERLDSIDEPVPLHYASDTYRQDAGTYSPVPELLANDAQNSDKRNFIQRLFKVAQGRTPLKPKKNRDSMMSWRQSKASSKNRCSVDTKRSHKSTKDSDDEIISNPSPASPDYNIEGLAVATRVDPSLEEPIYDAIEYDPESKPPLYKNRRCRVYTAVFLLIFTIIVAFAVVYSTKKTKEEVSPTKVVYVTEAPTPRPTTDREALHINDLIEAKVLKGNAKFTDMDKYDPRLLAMDWILYKDELQLELSAPNLSQRYVLSLLAFQFDYMAWTSCGGDYSSSELTCEVENNETDTTEEYSRWLSGTDECEWYGVSCLDGKVRELNLPDNNLIGEIPPEISTLRNLDVLALNSNCLFGSLPTEFGSMTNLQKLNIQDNSLGGYLPEEFYSMSSLTHLNLAWQGKNERYCTSSGGDFVDLFVTSDGETNYGLEGELLQKIGSLRHLF</sequence>
<feature type="region of interest" description="Disordered" evidence="7">
    <location>
        <begin position="204"/>
        <end position="229"/>
    </location>
</feature>
<accession>A0ABD3PQT7</accession>
<protein>
    <recommendedName>
        <fullName evidence="11">Leucine-rich repeat-containing N-terminal plant-type domain-containing protein</fullName>
    </recommendedName>
</protein>
<dbReference type="Proteomes" id="UP001530400">
    <property type="component" value="Unassembled WGS sequence"/>
</dbReference>
<evidence type="ECO:0000313" key="10">
    <source>
        <dbReference type="Proteomes" id="UP001530400"/>
    </source>
</evidence>
<evidence type="ECO:0000256" key="3">
    <source>
        <dbReference type="ARBA" id="ARBA00022692"/>
    </source>
</evidence>
<evidence type="ECO:0000256" key="2">
    <source>
        <dbReference type="ARBA" id="ARBA00004370"/>
    </source>
</evidence>
<feature type="compositionally biased region" description="Basic and acidic residues" evidence="7">
    <location>
        <begin position="497"/>
        <end position="510"/>
    </location>
</feature>
<evidence type="ECO:0000313" key="9">
    <source>
        <dbReference type="EMBL" id="KAL3790445.1"/>
    </source>
</evidence>
<gene>
    <name evidence="9" type="ORF">ACHAWO_007135</name>
</gene>
<dbReference type="Gene3D" id="3.80.10.10">
    <property type="entry name" value="Ribonuclease Inhibitor"/>
    <property type="match status" value="1"/>
</dbReference>
<comment type="caution">
    <text evidence="9">The sequence shown here is derived from an EMBL/GenBank/DDBJ whole genome shotgun (WGS) entry which is preliminary data.</text>
</comment>
<dbReference type="PANTHER" id="PTHR48059:SF30">
    <property type="entry name" value="OS06G0587000 PROTEIN"/>
    <property type="match status" value="1"/>
</dbReference>
<keyword evidence="4" id="KW-0677">Repeat</keyword>
<feature type="compositionally biased region" description="Low complexity" evidence="7">
    <location>
        <begin position="69"/>
        <end position="79"/>
    </location>
</feature>
<evidence type="ECO:0008006" key="11">
    <source>
        <dbReference type="Google" id="ProtNLM"/>
    </source>
</evidence>
<feature type="compositionally biased region" description="Basic residues" evidence="7">
    <location>
        <begin position="34"/>
        <end position="45"/>
    </location>
</feature>
<proteinExistence type="predicted"/>
<feature type="compositionally biased region" description="Polar residues" evidence="7">
    <location>
        <begin position="291"/>
        <end position="314"/>
    </location>
</feature>
<reference evidence="9 10" key="1">
    <citation type="submission" date="2024-10" db="EMBL/GenBank/DDBJ databases">
        <title>Updated reference genomes for cyclostephanoid diatoms.</title>
        <authorList>
            <person name="Roberts W.R."/>
            <person name="Alverson A.J."/>
        </authorList>
    </citation>
    <scope>NUCLEOTIDE SEQUENCE [LARGE SCALE GENOMIC DNA]</scope>
    <source>
        <strain evidence="9 10">AJA010-31</strain>
    </source>
</reference>
<evidence type="ECO:0000256" key="6">
    <source>
        <dbReference type="ARBA" id="ARBA00023136"/>
    </source>
</evidence>
<evidence type="ECO:0000256" key="5">
    <source>
        <dbReference type="ARBA" id="ARBA00022989"/>
    </source>
</evidence>
<feature type="region of interest" description="Disordered" evidence="7">
    <location>
        <begin position="1"/>
        <end position="45"/>
    </location>
</feature>
<evidence type="ECO:0000256" key="1">
    <source>
        <dbReference type="ARBA" id="ARBA00004196"/>
    </source>
</evidence>
<dbReference type="PANTHER" id="PTHR48059">
    <property type="entry name" value="POLYGALACTURONASE INHIBITOR 1"/>
    <property type="match status" value="1"/>
</dbReference>
<name>A0ABD3PQT7_9STRA</name>
<keyword evidence="3 8" id="KW-0812">Transmembrane</keyword>
<keyword evidence="6 8" id="KW-0472">Membrane</keyword>
<evidence type="ECO:0000256" key="8">
    <source>
        <dbReference type="SAM" id="Phobius"/>
    </source>
</evidence>